<evidence type="ECO:0000256" key="1">
    <source>
        <dbReference type="SAM" id="MobiDB-lite"/>
    </source>
</evidence>
<comment type="caution">
    <text evidence="3">The sequence shown here is derived from an EMBL/GenBank/DDBJ whole genome shotgun (WGS) entry which is preliminary data.</text>
</comment>
<gene>
    <name evidence="3" type="ORF">FIE12Z_7657</name>
</gene>
<dbReference type="STRING" id="2594813.A0A395MJP4"/>
<dbReference type="PANTHER" id="PTHR38788">
    <property type="entry name" value="CLR5 DOMAIN-CONTAINING PROTEIN"/>
    <property type="match status" value="1"/>
</dbReference>
<dbReference type="EMBL" id="PXXK01000220">
    <property type="protein sequence ID" value="RFN48106.1"/>
    <property type="molecule type" value="Genomic_DNA"/>
</dbReference>
<evidence type="ECO:0000313" key="3">
    <source>
        <dbReference type="EMBL" id="RFN48106.1"/>
    </source>
</evidence>
<dbReference type="AlphaFoldDB" id="A0A395MJP4"/>
<accession>A0A395MJP4</accession>
<feature type="region of interest" description="Disordered" evidence="1">
    <location>
        <begin position="61"/>
        <end position="113"/>
    </location>
</feature>
<keyword evidence="4" id="KW-1185">Reference proteome</keyword>
<organism evidence="3 4">
    <name type="scientific">Fusarium flagelliforme</name>
    <dbReference type="NCBI Taxonomy" id="2675880"/>
    <lineage>
        <taxon>Eukaryota</taxon>
        <taxon>Fungi</taxon>
        <taxon>Dikarya</taxon>
        <taxon>Ascomycota</taxon>
        <taxon>Pezizomycotina</taxon>
        <taxon>Sordariomycetes</taxon>
        <taxon>Hypocreomycetidae</taxon>
        <taxon>Hypocreales</taxon>
        <taxon>Nectriaceae</taxon>
        <taxon>Fusarium</taxon>
        <taxon>Fusarium incarnatum-equiseti species complex</taxon>
    </lineage>
</organism>
<proteinExistence type="predicted"/>
<evidence type="ECO:0000259" key="2">
    <source>
        <dbReference type="Pfam" id="PF14420"/>
    </source>
</evidence>
<feature type="domain" description="Clr5" evidence="2">
    <location>
        <begin position="2"/>
        <end position="55"/>
    </location>
</feature>
<dbReference type="PANTHER" id="PTHR38788:SF3">
    <property type="entry name" value="CLR5 DOMAIN-CONTAINING PROTEIN"/>
    <property type="match status" value="1"/>
</dbReference>
<name>A0A395MJP4_9HYPO</name>
<dbReference type="Pfam" id="PF14420">
    <property type="entry name" value="Clr5"/>
    <property type="match status" value="1"/>
</dbReference>
<reference evidence="3 4" key="1">
    <citation type="journal article" date="2018" name="PLoS Pathog.">
        <title>Evolution of structural diversity of trichothecenes, a family of toxins produced by plant pathogenic and entomopathogenic fungi.</title>
        <authorList>
            <person name="Proctor R.H."/>
            <person name="McCormick S.P."/>
            <person name="Kim H.S."/>
            <person name="Cardoza R.E."/>
            <person name="Stanley A.M."/>
            <person name="Lindo L."/>
            <person name="Kelly A."/>
            <person name="Brown D.W."/>
            <person name="Lee T."/>
            <person name="Vaughan M.M."/>
            <person name="Alexander N.J."/>
            <person name="Busman M."/>
            <person name="Gutierrez S."/>
        </authorList>
    </citation>
    <scope>NUCLEOTIDE SEQUENCE [LARGE SCALE GENOMIC DNA]</scope>
    <source>
        <strain evidence="3 4">NRRL 13405</strain>
    </source>
</reference>
<protein>
    <recommendedName>
        <fullName evidence="2">Clr5 domain-containing protein</fullName>
    </recommendedName>
</protein>
<dbReference type="OrthoDB" id="4115389at2759"/>
<evidence type="ECO:0000313" key="4">
    <source>
        <dbReference type="Proteomes" id="UP000265631"/>
    </source>
</evidence>
<sequence>MMAKPWNEHRGTITKLYIQEGRTLEDTRNIMRIQYNFEASIRSYRQHFDIWQIGKYNCKKRDKRRRQSLSKNLPPSPPHSPSDVPYSGEEGSSPASSSSSSMSRRSSDQRPLPVLKQPQMYTAYFYDYARSQDDPQIKVENNGREPVWENIDVGAFRNSQVADGVLPSGVPIQPYPESTGWPVRGARSSYLASPPQAYCRAPFQDAVPRYVPEPTTLYSRGGEIRSVLRAPDLSVGKGHGGAGTVFHAVDYQNVAQD</sequence>
<feature type="compositionally biased region" description="Low complexity" evidence="1">
    <location>
        <begin position="81"/>
        <end position="104"/>
    </location>
</feature>
<dbReference type="Proteomes" id="UP000265631">
    <property type="component" value="Unassembled WGS sequence"/>
</dbReference>
<dbReference type="InterPro" id="IPR025676">
    <property type="entry name" value="Clr5_dom"/>
</dbReference>